<dbReference type="PANTHER" id="PTHR48090:SF8">
    <property type="entry name" value="GLYCOSYLTRANSFERASE CSBB-RELATED"/>
    <property type="match status" value="1"/>
</dbReference>
<dbReference type="OrthoDB" id="9811884at2"/>
<organism evidence="3 4">
    <name type="scientific">Francisella opportunistica</name>
    <dbReference type="NCBI Taxonomy" id="2016517"/>
    <lineage>
        <taxon>Bacteria</taxon>
        <taxon>Pseudomonadati</taxon>
        <taxon>Pseudomonadota</taxon>
        <taxon>Gammaproteobacteria</taxon>
        <taxon>Thiotrichales</taxon>
        <taxon>Francisellaceae</taxon>
        <taxon>Francisella</taxon>
    </lineage>
</organism>
<dbReference type="AlphaFoldDB" id="A0A345JSC2"/>
<feature type="transmembrane region" description="Helical" evidence="1">
    <location>
        <begin position="269"/>
        <end position="294"/>
    </location>
</feature>
<sequence>MMSRNIQNPYIYAVIPVYNEEALIESFLRDLAAKLEKLTLNYRIVVINDGSSDKSKDIIQSLANELNIKFISFSRNFGKEVAITAGLAASKDADAAIIMDCDFQHPIELLDKFYQKWCEGYANIYGVRTRNDQTFLKSFLSKSFYTFSKKFMKIDIPADAGDFRILDKQVIKALNLLPEKSRFMKGLYAWVGFKGYAIPFEVPGRKDGTESRWNYNKLFGLAITGIFSFSSVPLRLISVLGIVISIFALTYGFYIFVQSLFLNVNVTGWPTIVVSIMFFSGVQLISLGVLGEYISRIFDEAKKRPTYIIDENESRNI</sequence>
<evidence type="ECO:0000259" key="2">
    <source>
        <dbReference type="Pfam" id="PF00535"/>
    </source>
</evidence>
<dbReference type="KEGG" id="foo:CGC45_06275"/>
<dbReference type="RefSeq" id="WP_084387448.1">
    <property type="nucleotide sequence ID" value="NZ_CP022375.1"/>
</dbReference>
<dbReference type="Pfam" id="PF00535">
    <property type="entry name" value="Glycos_transf_2"/>
    <property type="match status" value="1"/>
</dbReference>
<dbReference type="CDD" id="cd04187">
    <property type="entry name" value="DPM1_like_bac"/>
    <property type="match status" value="1"/>
</dbReference>
<keyword evidence="1" id="KW-0472">Membrane</keyword>
<gene>
    <name evidence="3" type="ORF">CGC43_06285</name>
</gene>
<keyword evidence="1" id="KW-0812">Transmembrane</keyword>
<proteinExistence type="predicted"/>
<dbReference type="InterPro" id="IPR029044">
    <property type="entry name" value="Nucleotide-diphossugar_trans"/>
</dbReference>
<dbReference type="SUPFAM" id="SSF53448">
    <property type="entry name" value="Nucleotide-diphospho-sugar transferases"/>
    <property type="match status" value="1"/>
</dbReference>
<name>A0A345JSC2_9GAMM</name>
<dbReference type="EMBL" id="CP022375">
    <property type="protein sequence ID" value="AXH30218.1"/>
    <property type="molecule type" value="Genomic_DNA"/>
</dbReference>
<dbReference type="GO" id="GO:0005886">
    <property type="term" value="C:plasma membrane"/>
    <property type="evidence" value="ECO:0007669"/>
    <property type="project" value="TreeGrafter"/>
</dbReference>
<protein>
    <submittedName>
        <fullName evidence="3">Glycosyltransferase</fullName>
    </submittedName>
</protein>
<feature type="domain" description="Glycosyltransferase 2-like" evidence="2">
    <location>
        <begin position="13"/>
        <end position="172"/>
    </location>
</feature>
<evidence type="ECO:0000256" key="1">
    <source>
        <dbReference type="SAM" id="Phobius"/>
    </source>
</evidence>
<accession>A0A345JSC2</accession>
<keyword evidence="3" id="KW-0808">Transferase</keyword>
<feature type="transmembrane region" description="Helical" evidence="1">
    <location>
        <begin position="236"/>
        <end position="257"/>
    </location>
</feature>
<dbReference type="GO" id="GO:0016740">
    <property type="term" value="F:transferase activity"/>
    <property type="evidence" value="ECO:0007669"/>
    <property type="project" value="UniProtKB-KW"/>
</dbReference>
<dbReference type="PANTHER" id="PTHR48090">
    <property type="entry name" value="UNDECAPRENYL-PHOSPHATE 4-DEOXY-4-FORMAMIDO-L-ARABINOSE TRANSFERASE-RELATED"/>
    <property type="match status" value="1"/>
</dbReference>
<dbReference type="InterPro" id="IPR050256">
    <property type="entry name" value="Glycosyltransferase_2"/>
</dbReference>
<dbReference type="Proteomes" id="UP000253862">
    <property type="component" value="Chromosome"/>
</dbReference>
<evidence type="ECO:0000313" key="4">
    <source>
        <dbReference type="Proteomes" id="UP000253862"/>
    </source>
</evidence>
<keyword evidence="4" id="KW-1185">Reference proteome</keyword>
<dbReference type="Gene3D" id="3.90.550.10">
    <property type="entry name" value="Spore Coat Polysaccharide Biosynthesis Protein SpsA, Chain A"/>
    <property type="match status" value="1"/>
</dbReference>
<keyword evidence="1" id="KW-1133">Transmembrane helix</keyword>
<evidence type="ECO:0000313" key="3">
    <source>
        <dbReference type="EMBL" id="AXH30218.1"/>
    </source>
</evidence>
<reference evidence="3 4" key="1">
    <citation type="submission" date="2017-07" db="EMBL/GenBank/DDBJ databases">
        <title>Complete genome sequences and comparative analysis of the novel pathogen Francisella opportunistica.</title>
        <authorList>
            <person name="Dietrich E.A."/>
            <person name="Kingry L.C."/>
            <person name="Petersen J.M."/>
        </authorList>
    </citation>
    <scope>NUCLEOTIDE SEQUENCE [LARGE SCALE GENOMIC DNA]</scope>
    <source>
        <strain evidence="3 4">14-2155</strain>
    </source>
</reference>
<dbReference type="InterPro" id="IPR001173">
    <property type="entry name" value="Glyco_trans_2-like"/>
</dbReference>